<proteinExistence type="predicted"/>
<evidence type="ECO:0000313" key="1">
    <source>
        <dbReference type="EnsemblMetazoa" id="RPRC009381-PA"/>
    </source>
</evidence>
<dbReference type="EnsemblMetazoa" id="RPRC009381-RA">
    <property type="protein sequence ID" value="RPRC009381-PA"/>
    <property type="gene ID" value="RPRC009381"/>
</dbReference>
<dbReference type="VEuPathDB" id="VectorBase:RPRC009381"/>
<organism evidence="1 2">
    <name type="scientific">Rhodnius prolixus</name>
    <name type="common">Triatomid bug</name>
    <dbReference type="NCBI Taxonomy" id="13249"/>
    <lineage>
        <taxon>Eukaryota</taxon>
        <taxon>Metazoa</taxon>
        <taxon>Ecdysozoa</taxon>
        <taxon>Arthropoda</taxon>
        <taxon>Hexapoda</taxon>
        <taxon>Insecta</taxon>
        <taxon>Pterygota</taxon>
        <taxon>Neoptera</taxon>
        <taxon>Paraneoptera</taxon>
        <taxon>Hemiptera</taxon>
        <taxon>Heteroptera</taxon>
        <taxon>Panheteroptera</taxon>
        <taxon>Cimicomorpha</taxon>
        <taxon>Reduviidae</taxon>
        <taxon>Triatominae</taxon>
        <taxon>Rhodnius</taxon>
    </lineage>
</organism>
<keyword evidence="2" id="KW-1185">Reference proteome</keyword>
<name>T1HZB1_RHOPR</name>
<dbReference type="AlphaFoldDB" id="T1HZB1"/>
<dbReference type="InParanoid" id="T1HZB1"/>
<dbReference type="HOGENOM" id="CLU_981124_0_0_1"/>
<protein>
    <submittedName>
        <fullName evidence="1">Uncharacterized protein</fullName>
    </submittedName>
</protein>
<dbReference type="GeneID" id="141448326"/>
<sequence>MLRVTALFTICFTFGLANVVPFGYGPAFAGVPLAGAVGPMYPHMAKPVVYGGHTSNMGGYNGGSDLYKNYVANGMGSESIRDVNLVNNQGMEGITGGHLIAKDDEGIKDYHHQSAGSNYNHGGLGYQGAVNNYGVASKEGYGGVGAAGHKKGHKTSGFHKTYHNVESGKDTTFLDENHDEGEEKFGQHYDDQLDDRKWGVHSTGQNNGEYVHADVHDTAARDGAKSAGIHHANYDTLGHNGYYNNRDIAFNNDQMHAIRDNHHGAANSGMTGGHHGVYLNGYMG</sequence>
<dbReference type="EMBL" id="ACPB03007118">
    <property type="status" value="NOT_ANNOTATED_CDS"/>
    <property type="molecule type" value="Genomic_DNA"/>
</dbReference>
<dbReference type="RefSeq" id="XP_073972757.1">
    <property type="nucleotide sequence ID" value="XM_074116656.1"/>
</dbReference>
<dbReference type="InterPro" id="IPR031959">
    <property type="entry name" value="DUF4779"/>
</dbReference>
<accession>T1HZB1</accession>
<evidence type="ECO:0000313" key="2">
    <source>
        <dbReference type="Proteomes" id="UP000015103"/>
    </source>
</evidence>
<reference evidence="1" key="1">
    <citation type="submission" date="2015-05" db="UniProtKB">
        <authorList>
            <consortium name="EnsemblMetazoa"/>
        </authorList>
    </citation>
    <scope>IDENTIFICATION</scope>
</reference>
<dbReference type="Proteomes" id="UP000015103">
    <property type="component" value="Unassembled WGS sequence"/>
</dbReference>
<dbReference type="Pfam" id="PF16009">
    <property type="entry name" value="DUF4779"/>
    <property type="match status" value="1"/>
</dbReference>